<reference evidence="5 6" key="1">
    <citation type="journal article" date="2013" name="Int. J. Syst. Evol. Microbiol.">
        <title>Hoeflea suaedae sp. nov., an endophytic bacterium isolated from the root of the halophyte Suaeda maritima.</title>
        <authorList>
            <person name="Chung E.J."/>
            <person name="Park J.A."/>
            <person name="Pramanik P."/>
            <person name="Bibi F."/>
            <person name="Jeon C.O."/>
            <person name="Chung Y.R."/>
        </authorList>
    </citation>
    <scope>NUCLEOTIDE SEQUENCE [LARGE SCALE GENOMIC DNA]</scope>
    <source>
        <strain evidence="5 6">YC6898</strain>
    </source>
</reference>
<dbReference type="InterPro" id="IPR029026">
    <property type="entry name" value="tRNA_m1G_MTases_N"/>
</dbReference>
<dbReference type="Proteomes" id="UP000295131">
    <property type="component" value="Unassembled WGS sequence"/>
</dbReference>
<evidence type="ECO:0000313" key="6">
    <source>
        <dbReference type="Proteomes" id="UP000295131"/>
    </source>
</evidence>
<dbReference type="GO" id="GO:0005829">
    <property type="term" value="C:cytosol"/>
    <property type="evidence" value="ECO:0007669"/>
    <property type="project" value="TreeGrafter"/>
</dbReference>
<dbReference type="InterPro" id="IPR013123">
    <property type="entry name" value="SpoU_subst-bd"/>
</dbReference>
<dbReference type="Pfam" id="PF00588">
    <property type="entry name" value="SpoU_methylase"/>
    <property type="match status" value="1"/>
</dbReference>
<evidence type="ECO:0000256" key="1">
    <source>
        <dbReference type="ARBA" id="ARBA00022603"/>
    </source>
</evidence>
<dbReference type="SUPFAM" id="SSF75217">
    <property type="entry name" value="alpha/beta knot"/>
    <property type="match status" value="1"/>
</dbReference>
<dbReference type="AlphaFoldDB" id="A0A4R5PL91"/>
<dbReference type="RefSeq" id="WP_133284798.1">
    <property type="nucleotide sequence ID" value="NZ_SMSI01000002.1"/>
</dbReference>
<dbReference type="Gene3D" id="3.30.1330.30">
    <property type="match status" value="1"/>
</dbReference>
<dbReference type="OrthoDB" id="9785673at2"/>
<feature type="compositionally biased region" description="Basic and acidic residues" evidence="3">
    <location>
        <begin position="1"/>
        <end position="15"/>
    </location>
</feature>
<keyword evidence="6" id="KW-1185">Reference proteome</keyword>
<dbReference type="CDD" id="cd18103">
    <property type="entry name" value="SpoU-like_RlmB"/>
    <property type="match status" value="1"/>
</dbReference>
<feature type="domain" description="RNA 2-O ribose methyltransferase substrate binding" evidence="4">
    <location>
        <begin position="51"/>
        <end position="125"/>
    </location>
</feature>
<dbReference type="Gene3D" id="3.40.1280.10">
    <property type="match status" value="1"/>
</dbReference>
<dbReference type="Pfam" id="PF08032">
    <property type="entry name" value="SpoU_sub_bind"/>
    <property type="match status" value="1"/>
</dbReference>
<keyword evidence="1 5" id="KW-0489">Methyltransferase</keyword>
<dbReference type="InterPro" id="IPR029028">
    <property type="entry name" value="Alpha/beta_knot_MTases"/>
</dbReference>
<evidence type="ECO:0000313" key="5">
    <source>
        <dbReference type="EMBL" id="TDH36098.1"/>
    </source>
</evidence>
<dbReference type="InterPro" id="IPR004441">
    <property type="entry name" value="rRNA_MeTrfase_TrmH"/>
</dbReference>
<dbReference type="GO" id="GO:0006396">
    <property type="term" value="P:RNA processing"/>
    <property type="evidence" value="ECO:0007669"/>
    <property type="project" value="InterPro"/>
</dbReference>
<protein>
    <submittedName>
        <fullName evidence="5">RNA methyltransferase</fullName>
    </submittedName>
</protein>
<proteinExistence type="predicted"/>
<dbReference type="InterPro" id="IPR001537">
    <property type="entry name" value="SpoU_MeTrfase"/>
</dbReference>
<dbReference type="PANTHER" id="PTHR46429:SF1">
    <property type="entry name" value="23S RRNA (GUANOSINE-2'-O-)-METHYLTRANSFERASE RLMB"/>
    <property type="match status" value="1"/>
</dbReference>
<dbReference type="GO" id="GO:0008173">
    <property type="term" value="F:RNA methyltransferase activity"/>
    <property type="evidence" value="ECO:0007669"/>
    <property type="project" value="InterPro"/>
</dbReference>
<sequence>MNKKDDKTGNKDSHYARLRRAHRDAKFGGPPPKSKRPAIPPGDGPPDGMVHIYGLHTVRAALDNPSRSIARMMVTRNALQRLEIDDETALPFEVEIVEPKAIDKVLGSDAVHQGVLIESRPLTPKPLHSLGDAKLVLVLDQVTDPHNVGAILRSAVAFGAGALITTSRHSPSESGVLAKSASGALEHIDHIEVRNLAEALQTLAKSGFQTIGLDSEGPDVLEKSFTGDRIALVLGAEGKGLRQKTRETVDTLARLDMPGVIKSLNVSNAAAISLYAAGGHLATR</sequence>
<feature type="region of interest" description="Disordered" evidence="3">
    <location>
        <begin position="1"/>
        <end position="48"/>
    </location>
</feature>
<dbReference type="GO" id="GO:0032259">
    <property type="term" value="P:methylation"/>
    <property type="evidence" value="ECO:0007669"/>
    <property type="project" value="UniProtKB-KW"/>
</dbReference>
<dbReference type="SMART" id="SM00967">
    <property type="entry name" value="SpoU_sub_bind"/>
    <property type="match status" value="1"/>
</dbReference>
<dbReference type="InterPro" id="IPR029064">
    <property type="entry name" value="Ribosomal_eL30-like_sf"/>
</dbReference>
<name>A0A4R5PL91_9HYPH</name>
<dbReference type="PANTHER" id="PTHR46429">
    <property type="entry name" value="23S RRNA (GUANOSINE-2'-O-)-METHYLTRANSFERASE RLMB"/>
    <property type="match status" value="1"/>
</dbReference>
<keyword evidence="2 5" id="KW-0808">Transferase</keyword>
<dbReference type="SUPFAM" id="SSF55315">
    <property type="entry name" value="L30e-like"/>
    <property type="match status" value="1"/>
</dbReference>
<evidence type="ECO:0000256" key="2">
    <source>
        <dbReference type="ARBA" id="ARBA00022679"/>
    </source>
</evidence>
<evidence type="ECO:0000256" key="3">
    <source>
        <dbReference type="SAM" id="MobiDB-lite"/>
    </source>
</evidence>
<gene>
    <name evidence="5" type="ORF">E2A64_12445</name>
</gene>
<organism evidence="5 6">
    <name type="scientific">Pseudohoeflea suaedae</name>
    <dbReference type="NCBI Taxonomy" id="877384"/>
    <lineage>
        <taxon>Bacteria</taxon>
        <taxon>Pseudomonadati</taxon>
        <taxon>Pseudomonadota</taxon>
        <taxon>Alphaproteobacteria</taxon>
        <taxon>Hyphomicrobiales</taxon>
        <taxon>Rhizobiaceae</taxon>
        <taxon>Pseudohoeflea</taxon>
    </lineage>
</organism>
<dbReference type="EMBL" id="SMSI01000002">
    <property type="protein sequence ID" value="TDH36098.1"/>
    <property type="molecule type" value="Genomic_DNA"/>
</dbReference>
<evidence type="ECO:0000259" key="4">
    <source>
        <dbReference type="SMART" id="SM00967"/>
    </source>
</evidence>
<accession>A0A4R5PL91</accession>
<dbReference type="GO" id="GO:0003723">
    <property type="term" value="F:RNA binding"/>
    <property type="evidence" value="ECO:0007669"/>
    <property type="project" value="InterPro"/>
</dbReference>
<comment type="caution">
    <text evidence="5">The sequence shown here is derived from an EMBL/GenBank/DDBJ whole genome shotgun (WGS) entry which is preliminary data.</text>
</comment>